<gene>
    <name evidence="7" type="ORF">HJ588_17435</name>
</gene>
<dbReference type="PANTHER" id="PTHR43793">
    <property type="entry name" value="FAD SYNTHASE"/>
    <property type="match status" value="1"/>
</dbReference>
<comment type="caution">
    <text evidence="7">The sequence shown here is derived from an EMBL/GenBank/DDBJ whole genome shotgun (WGS) entry which is preliminary data.</text>
</comment>
<evidence type="ECO:0000256" key="1">
    <source>
        <dbReference type="ARBA" id="ARBA00022679"/>
    </source>
</evidence>
<protein>
    <submittedName>
        <fullName evidence="7">Bifunctional heptose 7-phosphate kinase/heptose 1-phosphate adenyltransferase</fullName>
    </submittedName>
</protein>
<dbReference type="EMBL" id="JABENB010000003">
    <property type="protein sequence ID" value="NNG41044.1"/>
    <property type="molecule type" value="Genomic_DNA"/>
</dbReference>
<feature type="domain" description="Cytidyltransferase-like" evidence="6">
    <location>
        <begin position="317"/>
        <end position="410"/>
    </location>
</feature>
<dbReference type="Pfam" id="PF01467">
    <property type="entry name" value="CTP_transf_like"/>
    <property type="match status" value="1"/>
</dbReference>
<evidence type="ECO:0000256" key="2">
    <source>
        <dbReference type="ARBA" id="ARBA00022695"/>
    </source>
</evidence>
<dbReference type="SUPFAM" id="SSF52374">
    <property type="entry name" value="Nucleotidylyl transferase"/>
    <property type="match status" value="1"/>
</dbReference>
<dbReference type="Pfam" id="PF00294">
    <property type="entry name" value="PfkB"/>
    <property type="match status" value="1"/>
</dbReference>
<accession>A0A849AJN2</accession>
<keyword evidence="8" id="KW-1185">Reference proteome</keyword>
<evidence type="ECO:0000259" key="5">
    <source>
        <dbReference type="Pfam" id="PF00294"/>
    </source>
</evidence>
<keyword evidence="2" id="KW-0548">Nucleotidyltransferase</keyword>
<dbReference type="InterPro" id="IPR029056">
    <property type="entry name" value="Ribokinase-like"/>
</dbReference>
<evidence type="ECO:0000313" key="7">
    <source>
        <dbReference type="EMBL" id="NNG41044.1"/>
    </source>
</evidence>
<dbReference type="NCBIfam" id="TIGR00125">
    <property type="entry name" value="cyt_tran_rel"/>
    <property type="match status" value="1"/>
</dbReference>
<reference evidence="7 8" key="1">
    <citation type="submission" date="2020-05" db="EMBL/GenBank/DDBJ databases">
        <title>Flexivirga sp. ID2601S isolated from air conditioner.</title>
        <authorList>
            <person name="Kim D.H."/>
        </authorList>
    </citation>
    <scope>NUCLEOTIDE SEQUENCE [LARGE SCALE GENOMIC DNA]</scope>
    <source>
        <strain evidence="7 8">ID2601S</strain>
    </source>
</reference>
<keyword evidence="1 7" id="KW-0808">Transferase</keyword>
<dbReference type="InterPro" id="IPR004821">
    <property type="entry name" value="Cyt_trans-like"/>
</dbReference>
<dbReference type="Proteomes" id="UP000557772">
    <property type="component" value="Unassembled WGS sequence"/>
</dbReference>
<dbReference type="Gene3D" id="3.40.50.620">
    <property type="entry name" value="HUPs"/>
    <property type="match status" value="1"/>
</dbReference>
<keyword evidence="7" id="KW-0418">Kinase</keyword>
<organism evidence="7 8">
    <name type="scientific">Flexivirga aerilata</name>
    <dbReference type="NCBI Taxonomy" id="1656889"/>
    <lineage>
        <taxon>Bacteria</taxon>
        <taxon>Bacillati</taxon>
        <taxon>Actinomycetota</taxon>
        <taxon>Actinomycetes</taxon>
        <taxon>Micrococcales</taxon>
        <taxon>Dermacoccaceae</taxon>
        <taxon>Flexivirga</taxon>
    </lineage>
</organism>
<dbReference type="InterPro" id="IPR014729">
    <property type="entry name" value="Rossmann-like_a/b/a_fold"/>
</dbReference>
<feature type="domain" description="Carbohydrate kinase PfkB" evidence="5">
    <location>
        <begin position="2"/>
        <end position="288"/>
    </location>
</feature>
<sequence>MVVVGDVLLDRDLIGTTDRLCPDAPAPVVDVRSVRSGPGGAGLAALLAAPDTRSVTLVAPIADDARGAQLRALLEAHGVQLVAMEHLGATRRKTRVRAGSYSLTRFDEGGPGTPGVPPEEALRRIRDADAVLVADYGAGTAAEPHVRAALQRRARAGGLLIWDPHPRGGPPVAHTTVVTPNLSEAHSALGQPPAVREPAELALGLLRAWEAAAVCVTCGADGAWLATTEPEPYFVPAAVSHGTDSCGAGDCLSVAVTLALTDGATTPEAVHRGVQAASRWVAQGGTASFRERQGPAENQQCEANSALSGPRGVLVATGGCFDVLHAGHLASLEAARQLGDGLVVLLNSDSSVRRRKGPGRPVQPVHDRARVLRALSVVDDVVVFDEDDPSDALRRIRPDIWAKGGDYDAHSLPEAEVVRSWGGRVVLLPYLNGRSTTSLLRRHQERTMHDNVS</sequence>
<dbReference type="InterPro" id="IPR011611">
    <property type="entry name" value="PfkB_dom"/>
</dbReference>
<evidence type="ECO:0000259" key="6">
    <source>
        <dbReference type="Pfam" id="PF01467"/>
    </source>
</evidence>
<keyword evidence="3" id="KW-0511">Multifunctional enzyme</keyword>
<dbReference type="InterPro" id="IPR050385">
    <property type="entry name" value="Archaeal_FAD_synthase"/>
</dbReference>
<evidence type="ECO:0000256" key="3">
    <source>
        <dbReference type="ARBA" id="ARBA00023268"/>
    </source>
</evidence>
<name>A0A849AJN2_9MICO</name>
<proteinExistence type="predicted"/>
<dbReference type="PANTHER" id="PTHR43793:SF2">
    <property type="entry name" value="BIFUNCTIONAL PROTEIN HLDE"/>
    <property type="match status" value="1"/>
</dbReference>
<evidence type="ECO:0000256" key="4">
    <source>
        <dbReference type="ARBA" id="ARBA00023277"/>
    </source>
</evidence>
<evidence type="ECO:0000313" key="8">
    <source>
        <dbReference type="Proteomes" id="UP000557772"/>
    </source>
</evidence>
<keyword evidence="4" id="KW-0119">Carbohydrate metabolism</keyword>
<dbReference type="GO" id="GO:0016779">
    <property type="term" value="F:nucleotidyltransferase activity"/>
    <property type="evidence" value="ECO:0007669"/>
    <property type="project" value="UniProtKB-KW"/>
</dbReference>
<dbReference type="AlphaFoldDB" id="A0A849AJN2"/>
<dbReference type="SUPFAM" id="SSF53613">
    <property type="entry name" value="Ribokinase-like"/>
    <property type="match status" value="1"/>
</dbReference>
<dbReference type="Gene3D" id="3.40.1190.20">
    <property type="match status" value="1"/>
</dbReference>
<dbReference type="GO" id="GO:0016301">
    <property type="term" value="F:kinase activity"/>
    <property type="evidence" value="ECO:0007669"/>
    <property type="project" value="UniProtKB-KW"/>
</dbReference>